<protein>
    <recommendedName>
        <fullName evidence="10">Protein kinase domain-containing protein</fullName>
    </recommendedName>
</protein>
<dbReference type="GO" id="GO:0005886">
    <property type="term" value="C:plasma membrane"/>
    <property type="evidence" value="ECO:0007669"/>
    <property type="project" value="UniProtKB-SubCell"/>
</dbReference>
<evidence type="ECO:0000256" key="4">
    <source>
        <dbReference type="ARBA" id="ARBA00022679"/>
    </source>
</evidence>
<comment type="similarity">
    <text evidence="9">Belongs to the protein kinase superfamily.</text>
</comment>
<dbReference type="PROSITE" id="PS00108">
    <property type="entry name" value="PROTEIN_KINASE_ST"/>
    <property type="match status" value="1"/>
</dbReference>
<dbReference type="Pfam" id="PF07714">
    <property type="entry name" value="PK_Tyr_Ser-Thr"/>
    <property type="match status" value="1"/>
</dbReference>
<sequence>MSKSSSKVSSAIMRSTAETSSDILPSSNLKMFCFRELRKATSNFSLHYKLGNGESGCVFKGWINEHSLKAATYKKGTVVAVKKFYRKGCKTQQEWLADIECVGKQCHPNLVKLIGFCAENDQRLLVYEFLPNGNLRNHLFQFGSCFKQLSWSHYMKIALDAAKGLAFLHDKADVIYRDFKASNILLDSKCNAKLWGFGLDKDEKPGSENHAKFLGTAGYVAPEYISTGHATAKSDIYSFGIVLLEILFRNEALLGQQIEWGSDQLTKLCKFVNNAPSIQYVPSSVFKVAEIASQCVSKEPEDRPEMKNVVKVLEQVQDLVEKEEDKESKCHKSNF</sequence>
<dbReference type="PROSITE" id="PS50011">
    <property type="entry name" value="PROTEIN_KINASE_DOM"/>
    <property type="match status" value="1"/>
</dbReference>
<dbReference type="Gene3D" id="3.30.200.20">
    <property type="entry name" value="Phosphorylase Kinase, domain 1"/>
    <property type="match status" value="1"/>
</dbReference>
<dbReference type="EMBL" id="KK914220">
    <property type="protein sequence ID" value="KDP46108.1"/>
    <property type="molecule type" value="Genomic_DNA"/>
</dbReference>
<reference evidence="11 12" key="1">
    <citation type="journal article" date="2014" name="PLoS ONE">
        <title>Global Analysis of Gene Expression Profiles in Physic Nut (Jatropha curcas L.) Seedlings Exposed to Salt Stress.</title>
        <authorList>
            <person name="Zhang L."/>
            <person name="Zhang C."/>
            <person name="Wu P."/>
            <person name="Chen Y."/>
            <person name="Li M."/>
            <person name="Jiang H."/>
            <person name="Wu G."/>
        </authorList>
    </citation>
    <scope>NUCLEOTIDE SEQUENCE [LARGE SCALE GENOMIC DNA]</scope>
    <source>
        <strain evidence="12">cv. GZQX0401</strain>
        <tissue evidence="11">Young leaves</tissue>
    </source>
</reference>
<dbReference type="Gene3D" id="1.10.510.10">
    <property type="entry name" value="Transferase(Phosphotransferase) domain 1"/>
    <property type="match status" value="1"/>
</dbReference>
<dbReference type="GO" id="GO:0004674">
    <property type="term" value="F:protein serine/threonine kinase activity"/>
    <property type="evidence" value="ECO:0007669"/>
    <property type="project" value="UniProtKB-KW"/>
</dbReference>
<dbReference type="InterPro" id="IPR017441">
    <property type="entry name" value="Protein_kinase_ATP_BS"/>
</dbReference>
<proteinExistence type="inferred from homology"/>
<evidence type="ECO:0000313" key="12">
    <source>
        <dbReference type="Proteomes" id="UP000027138"/>
    </source>
</evidence>
<dbReference type="KEGG" id="jcu:105634912"/>
<evidence type="ECO:0000256" key="7">
    <source>
        <dbReference type="ARBA" id="ARBA00022840"/>
    </source>
</evidence>
<keyword evidence="3 9" id="KW-0723">Serine/threonine-protein kinase</keyword>
<evidence type="ECO:0000259" key="10">
    <source>
        <dbReference type="PROSITE" id="PS50011"/>
    </source>
</evidence>
<keyword evidence="12" id="KW-1185">Reference proteome</keyword>
<dbReference type="InterPro" id="IPR008271">
    <property type="entry name" value="Ser/Thr_kinase_AS"/>
</dbReference>
<dbReference type="PANTHER" id="PTHR45621">
    <property type="entry name" value="OS01G0588500 PROTEIN-RELATED"/>
    <property type="match status" value="1"/>
</dbReference>
<keyword evidence="7 8" id="KW-0067">ATP-binding</keyword>
<organism evidence="11 12">
    <name type="scientific">Jatropha curcas</name>
    <name type="common">Barbados nut</name>
    <dbReference type="NCBI Taxonomy" id="180498"/>
    <lineage>
        <taxon>Eukaryota</taxon>
        <taxon>Viridiplantae</taxon>
        <taxon>Streptophyta</taxon>
        <taxon>Embryophyta</taxon>
        <taxon>Tracheophyta</taxon>
        <taxon>Spermatophyta</taxon>
        <taxon>Magnoliopsida</taxon>
        <taxon>eudicotyledons</taxon>
        <taxon>Gunneridae</taxon>
        <taxon>Pentapetalae</taxon>
        <taxon>rosids</taxon>
        <taxon>fabids</taxon>
        <taxon>Malpighiales</taxon>
        <taxon>Euphorbiaceae</taxon>
        <taxon>Crotonoideae</taxon>
        <taxon>Jatropheae</taxon>
        <taxon>Jatropha</taxon>
    </lineage>
</organism>
<dbReference type="InterPro" id="IPR011009">
    <property type="entry name" value="Kinase-like_dom_sf"/>
</dbReference>
<evidence type="ECO:0000256" key="2">
    <source>
        <dbReference type="ARBA" id="ARBA00022475"/>
    </source>
</evidence>
<dbReference type="GO" id="GO:0005524">
    <property type="term" value="F:ATP binding"/>
    <property type="evidence" value="ECO:0007669"/>
    <property type="project" value="UniProtKB-UniRule"/>
</dbReference>
<dbReference type="PROSITE" id="PS00107">
    <property type="entry name" value="PROTEIN_KINASE_ATP"/>
    <property type="match status" value="1"/>
</dbReference>
<feature type="binding site" evidence="8">
    <location>
        <position position="83"/>
    </location>
    <ligand>
        <name>ATP</name>
        <dbReference type="ChEBI" id="CHEBI:30616"/>
    </ligand>
</feature>
<name>A0A067LFR1_JATCU</name>
<keyword evidence="5 8" id="KW-0547">Nucleotide-binding</keyword>
<evidence type="ECO:0000256" key="5">
    <source>
        <dbReference type="ARBA" id="ARBA00022741"/>
    </source>
</evidence>
<evidence type="ECO:0000256" key="8">
    <source>
        <dbReference type="PROSITE-ProRule" id="PRU10141"/>
    </source>
</evidence>
<keyword evidence="4" id="KW-0808">Transferase</keyword>
<dbReference type="Proteomes" id="UP000027138">
    <property type="component" value="Unassembled WGS sequence"/>
</dbReference>
<dbReference type="InterPro" id="IPR000719">
    <property type="entry name" value="Prot_kinase_dom"/>
</dbReference>
<evidence type="ECO:0000313" key="11">
    <source>
        <dbReference type="EMBL" id="KDP46108.1"/>
    </source>
</evidence>
<dbReference type="InterPro" id="IPR001245">
    <property type="entry name" value="Ser-Thr/Tyr_kinase_cat_dom"/>
</dbReference>
<evidence type="ECO:0000256" key="6">
    <source>
        <dbReference type="ARBA" id="ARBA00022777"/>
    </source>
</evidence>
<keyword evidence="6" id="KW-0418">Kinase</keyword>
<accession>A0A067LFR1</accession>
<dbReference type="STRING" id="180498.A0A067LFR1"/>
<gene>
    <name evidence="11" type="ORF">JCGZ_06619</name>
</gene>
<dbReference type="OrthoDB" id="4062651at2759"/>
<comment type="subcellular location">
    <subcellularLocation>
        <location evidence="1">Cell membrane</location>
    </subcellularLocation>
</comment>
<evidence type="ECO:0000256" key="9">
    <source>
        <dbReference type="RuleBase" id="RU000304"/>
    </source>
</evidence>
<dbReference type="InterPro" id="IPR050823">
    <property type="entry name" value="Plant_Ser_Thr_Prot_Kinase"/>
</dbReference>
<evidence type="ECO:0000256" key="1">
    <source>
        <dbReference type="ARBA" id="ARBA00004236"/>
    </source>
</evidence>
<evidence type="ECO:0000256" key="3">
    <source>
        <dbReference type="ARBA" id="ARBA00022527"/>
    </source>
</evidence>
<keyword evidence="2" id="KW-1003">Cell membrane</keyword>
<dbReference type="AlphaFoldDB" id="A0A067LFR1"/>
<feature type="domain" description="Protein kinase" evidence="10">
    <location>
        <begin position="44"/>
        <end position="320"/>
    </location>
</feature>
<keyword evidence="2" id="KW-0472">Membrane</keyword>
<dbReference type="SUPFAM" id="SSF56112">
    <property type="entry name" value="Protein kinase-like (PK-like)"/>
    <property type="match status" value="1"/>
</dbReference>